<keyword evidence="2" id="KW-1185">Reference proteome</keyword>
<evidence type="ECO:0000313" key="2">
    <source>
        <dbReference type="Proteomes" id="UP000233837"/>
    </source>
</evidence>
<name>A0A2I0X6M8_9ASPA</name>
<dbReference type="AlphaFoldDB" id="A0A2I0X6M8"/>
<organism evidence="1 2">
    <name type="scientific">Dendrobium catenatum</name>
    <dbReference type="NCBI Taxonomy" id="906689"/>
    <lineage>
        <taxon>Eukaryota</taxon>
        <taxon>Viridiplantae</taxon>
        <taxon>Streptophyta</taxon>
        <taxon>Embryophyta</taxon>
        <taxon>Tracheophyta</taxon>
        <taxon>Spermatophyta</taxon>
        <taxon>Magnoliopsida</taxon>
        <taxon>Liliopsida</taxon>
        <taxon>Asparagales</taxon>
        <taxon>Orchidaceae</taxon>
        <taxon>Epidendroideae</taxon>
        <taxon>Malaxideae</taxon>
        <taxon>Dendrobiinae</taxon>
        <taxon>Dendrobium</taxon>
    </lineage>
</organism>
<proteinExistence type="predicted"/>
<dbReference type="Proteomes" id="UP000233837">
    <property type="component" value="Unassembled WGS sequence"/>
</dbReference>
<accession>A0A2I0X6M8</accession>
<sequence length="103" mass="11359">MDFVVPALSPNAIEVEPFVDVPISIISNAALRAHLGLATKDPCVYHFDWLVESFSSPGGGAGENLDGPEDEFNEMFNMNVGHIIKKVFSIGGGKRHRRKHKRK</sequence>
<protein>
    <submittedName>
        <fullName evidence="1">Uncharacterized protein</fullName>
    </submittedName>
</protein>
<reference evidence="1 2" key="1">
    <citation type="journal article" date="2016" name="Sci. Rep.">
        <title>The Dendrobium catenatum Lindl. genome sequence provides insights into polysaccharide synthase, floral development and adaptive evolution.</title>
        <authorList>
            <person name="Zhang G.Q."/>
            <person name="Xu Q."/>
            <person name="Bian C."/>
            <person name="Tsai W.C."/>
            <person name="Yeh C.M."/>
            <person name="Liu K.W."/>
            <person name="Yoshida K."/>
            <person name="Zhang L.S."/>
            <person name="Chang S.B."/>
            <person name="Chen F."/>
            <person name="Shi Y."/>
            <person name="Su Y.Y."/>
            <person name="Zhang Y.Q."/>
            <person name="Chen L.J."/>
            <person name="Yin Y."/>
            <person name="Lin M."/>
            <person name="Huang H."/>
            <person name="Deng H."/>
            <person name="Wang Z.W."/>
            <person name="Zhu S.L."/>
            <person name="Zhao X."/>
            <person name="Deng C."/>
            <person name="Niu S.C."/>
            <person name="Huang J."/>
            <person name="Wang M."/>
            <person name="Liu G.H."/>
            <person name="Yang H.J."/>
            <person name="Xiao X.J."/>
            <person name="Hsiao Y.Y."/>
            <person name="Wu W.L."/>
            <person name="Chen Y.Y."/>
            <person name="Mitsuda N."/>
            <person name="Ohme-Takagi M."/>
            <person name="Luo Y.B."/>
            <person name="Van de Peer Y."/>
            <person name="Liu Z.J."/>
        </authorList>
    </citation>
    <scope>NUCLEOTIDE SEQUENCE [LARGE SCALE GENOMIC DNA]</scope>
    <source>
        <tissue evidence="1">The whole plant</tissue>
    </source>
</reference>
<dbReference type="EMBL" id="KZ502094">
    <property type="protein sequence ID" value="PKU83550.1"/>
    <property type="molecule type" value="Genomic_DNA"/>
</dbReference>
<reference evidence="1 2" key="2">
    <citation type="journal article" date="2017" name="Nature">
        <title>The Apostasia genome and the evolution of orchids.</title>
        <authorList>
            <person name="Zhang G.Q."/>
            <person name="Liu K.W."/>
            <person name="Li Z."/>
            <person name="Lohaus R."/>
            <person name="Hsiao Y.Y."/>
            <person name="Niu S.C."/>
            <person name="Wang J.Y."/>
            <person name="Lin Y.C."/>
            <person name="Xu Q."/>
            <person name="Chen L.J."/>
            <person name="Yoshida K."/>
            <person name="Fujiwara S."/>
            <person name="Wang Z.W."/>
            <person name="Zhang Y.Q."/>
            <person name="Mitsuda N."/>
            <person name="Wang M."/>
            <person name="Liu G.H."/>
            <person name="Pecoraro L."/>
            <person name="Huang H.X."/>
            <person name="Xiao X.J."/>
            <person name="Lin M."/>
            <person name="Wu X.Y."/>
            <person name="Wu W.L."/>
            <person name="Chen Y.Y."/>
            <person name="Chang S.B."/>
            <person name="Sakamoto S."/>
            <person name="Ohme-Takagi M."/>
            <person name="Yagi M."/>
            <person name="Zeng S.J."/>
            <person name="Shen C.Y."/>
            <person name="Yeh C.M."/>
            <person name="Luo Y.B."/>
            <person name="Tsai W.C."/>
            <person name="Van de Peer Y."/>
            <person name="Liu Z.J."/>
        </authorList>
    </citation>
    <scope>NUCLEOTIDE SEQUENCE [LARGE SCALE GENOMIC DNA]</scope>
    <source>
        <tissue evidence="1">The whole plant</tissue>
    </source>
</reference>
<gene>
    <name evidence="1" type="ORF">MA16_Dca008237</name>
</gene>
<evidence type="ECO:0000313" key="1">
    <source>
        <dbReference type="EMBL" id="PKU83550.1"/>
    </source>
</evidence>